<evidence type="ECO:0000313" key="2">
    <source>
        <dbReference type="EMBL" id="CAI2199761.1"/>
    </source>
</evidence>
<accession>A0A9W4X0V5</accession>
<feature type="non-terminal residue" evidence="2">
    <location>
        <position position="1"/>
    </location>
</feature>
<evidence type="ECO:0000259" key="1">
    <source>
        <dbReference type="Pfam" id="PF23287"/>
    </source>
</evidence>
<evidence type="ECO:0000313" key="3">
    <source>
        <dbReference type="Proteomes" id="UP001153678"/>
    </source>
</evidence>
<keyword evidence="3" id="KW-1185">Reference proteome</keyword>
<feature type="domain" description="Spt5 KOW" evidence="1">
    <location>
        <begin position="67"/>
        <end position="113"/>
    </location>
</feature>
<dbReference type="AlphaFoldDB" id="A0A9W4X0V5"/>
<dbReference type="Proteomes" id="UP001153678">
    <property type="component" value="Unassembled WGS sequence"/>
</dbReference>
<name>A0A9W4X0V5_9GLOM</name>
<reference evidence="2" key="1">
    <citation type="submission" date="2022-08" db="EMBL/GenBank/DDBJ databases">
        <authorList>
            <person name="Kallberg Y."/>
            <person name="Tangrot J."/>
            <person name="Rosling A."/>
        </authorList>
    </citation>
    <scope>NUCLEOTIDE SEQUENCE</scope>
    <source>
        <strain evidence="2">Wild A</strain>
    </source>
</reference>
<sequence>FGDWLTPGIEVRIVTTGIQSFENGRYDNRVGVVVSLKGPSTGFLRLDDSDGMTVTVDQSYLRPTEVQRRDDIKVIFGEHKGELGFLAAIDNLEGVVRSQGGDHSFINIYYLAKYRGKEIEDLMQAP</sequence>
<gene>
    <name evidence="2" type="ORF">FWILDA_LOCUS19234</name>
</gene>
<protein>
    <submittedName>
        <fullName evidence="2">19703_t:CDS:1</fullName>
    </submittedName>
</protein>
<proteinExistence type="predicted"/>
<dbReference type="Pfam" id="PF23287">
    <property type="entry name" value="KOW7_SPT5"/>
    <property type="match status" value="1"/>
</dbReference>
<comment type="caution">
    <text evidence="2">The sequence shown here is derived from an EMBL/GenBank/DDBJ whole genome shotgun (WGS) entry which is preliminary data.</text>
</comment>
<dbReference type="OrthoDB" id="28901at2759"/>
<dbReference type="InterPro" id="IPR057934">
    <property type="entry name" value="KOW_Spt5_7"/>
</dbReference>
<organism evidence="2 3">
    <name type="scientific">Funneliformis geosporum</name>
    <dbReference type="NCBI Taxonomy" id="1117311"/>
    <lineage>
        <taxon>Eukaryota</taxon>
        <taxon>Fungi</taxon>
        <taxon>Fungi incertae sedis</taxon>
        <taxon>Mucoromycota</taxon>
        <taxon>Glomeromycotina</taxon>
        <taxon>Glomeromycetes</taxon>
        <taxon>Glomerales</taxon>
        <taxon>Glomeraceae</taxon>
        <taxon>Funneliformis</taxon>
    </lineage>
</organism>
<dbReference type="EMBL" id="CAMKVN010022249">
    <property type="protein sequence ID" value="CAI2199761.1"/>
    <property type="molecule type" value="Genomic_DNA"/>
</dbReference>